<dbReference type="Proteomes" id="UP001066276">
    <property type="component" value="Chromosome 11"/>
</dbReference>
<reference evidence="2" key="1">
    <citation type="journal article" date="2022" name="bioRxiv">
        <title>Sequencing and chromosome-scale assembly of the giantPleurodeles waltlgenome.</title>
        <authorList>
            <person name="Brown T."/>
            <person name="Elewa A."/>
            <person name="Iarovenko S."/>
            <person name="Subramanian E."/>
            <person name="Araus A.J."/>
            <person name="Petzold A."/>
            <person name="Susuki M."/>
            <person name="Suzuki K.-i.T."/>
            <person name="Hayashi T."/>
            <person name="Toyoda A."/>
            <person name="Oliveira C."/>
            <person name="Osipova E."/>
            <person name="Leigh N.D."/>
            <person name="Simon A."/>
            <person name="Yun M.H."/>
        </authorList>
    </citation>
    <scope>NUCLEOTIDE SEQUENCE</scope>
    <source>
        <strain evidence="2">20211129_DDA</strain>
        <tissue evidence="2">Liver</tissue>
    </source>
</reference>
<dbReference type="EMBL" id="JANPWB010000015">
    <property type="protein sequence ID" value="KAJ1093175.1"/>
    <property type="molecule type" value="Genomic_DNA"/>
</dbReference>
<keyword evidence="3" id="KW-1185">Reference proteome</keyword>
<feature type="region of interest" description="Disordered" evidence="1">
    <location>
        <begin position="86"/>
        <end position="164"/>
    </location>
</feature>
<comment type="caution">
    <text evidence="2">The sequence shown here is derived from an EMBL/GenBank/DDBJ whole genome shotgun (WGS) entry which is preliminary data.</text>
</comment>
<feature type="region of interest" description="Disordered" evidence="1">
    <location>
        <begin position="358"/>
        <end position="389"/>
    </location>
</feature>
<sequence length="433" mass="47548">MARLHESPSDVNVPIRGPRRRTDVSFPFFRAFDANVFSSWLVDNCNDFWRLQCRLRRSPVSSRVENAGSMNPKALKERKAKLFLAKAKKKGHKKVSSHASPKKHKKRRHHDSRRRSERSRSRSRLRSRSCSSRRQNTWEMSPTVSPQQESPELSPAPSVFEVTPCSPHFLPAPRDPDVQQTSAQQYLAFPTPGTDPAAFLNAMYAVFQSMAPAGAPAGPTGPLAFNLGSPASYRAAPFMPFCPTETGGSAPRVSPGRSPPPVTVDLPARQPTPSPRHPALLLSPSRPAPSPSGQSTSRRSSADFVSALAPDEPRSLLGPVRGSRSSALMDSLSMPALETHLRSRRKALRLLEEEEYRQLEEGEIEPSDDFQGLATASGLDTSPEWDIASPGEFNEEAASFYAVGKKAAEYLDLPLSVAEVKTNLLTESSDEET</sequence>
<proteinExistence type="predicted"/>
<accession>A0AAV7LRJ8</accession>
<feature type="region of interest" description="Disordered" evidence="1">
    <location>
        <begin position="244"/>
        <end position="322"/>
    </location>
</feature>
<feature type="compositionally biased region" description="Low complexity" evidence="1">
    <location>
        <begin position="247"/>
        <end position="256"/>
    </location>
</feature>
<gene>
    <name evidence="2" type="ORF">NDU88_006282</name>
</gene>
<name>A0AAV7LRJ8_PLEWA</name>
<feature type="compositionally biased region" description="Polar residues" evidence="1">
    <location>
        <begin position="135"/>
        <end position="151"/>
    </location>
</feature>
<organism evidence="2 3">
    <name type="scientific">Pleurodeles waltl</name>
    <name type="common">Iberian ribbed newt</name>
    <dbReference type="NCBI Taxonomy" id="8319"/>
    <lineage>
        <taxon>Eukaryota</taxon>
        <taxon>Metazoa</taxon>
        <taxon>Chordata</taxon>
        <taxon>Craniata</taxon>
        <taxon>Vertebrata</taxon>
        <taxon>Euteleostomi</taxon>
        <taxon>Amphibia</taxon>
        <taxon>Batrachia</taxon>
        <taxon>Caudata</taxon>
        <taxon>Salamandroidea</taxon>
        <taxon>Salamandridae</taxon>
        <taxon>Pleurodelinae</taxon>
        <taxon>Pleurodeles</taxon>
    </lineage>
</organism>
<feature type="compositionally biased region" description="Low complexity" evidence="1">
    <location>
        <begin position="277"/>
        <end position="299"/>
    </location>
</feature>
<protein>
    <submittedName>
        <fullName evidence="2">Uncharacterized protein</fullName>
    </submittedName>
</protein>
<dbReference type="AlphaFoldDB" id="A0AAV7LRJ8"/>
<evidence type="ECO:0000256" key="1">
    <source>
        <dbReference type="SAM" id="MobiDB-lite"/>
    </source>
</evidence>
<feature type="compositionally biased region" description="Basic residues" evidence="1">
    <location>
        <begin position="86"/>
        <end position="127"/>
    </location>
</feature>
<evidence type="ECO:0000313" key="2">
    <source>
        <dbReference type="EMBL" id="KAJ1093175.1"/>
    </source>
</evidence>
<evidence type="ECO:0000313" key="3">
    <source>
        <dbReference type="Proteomes" id="UP001066276"/>
    </source>
</evidence>